<keyword evidence="4 11" id="KW-0488">Methylation</keyword>
<comment type="caution">
    <text evidence="12">The sequence shown here is derived from an EMBL/GenBank/DDBJ whole genome shotgun (WGS) entry which is preliminary data.</text>
</comment>
<evidence type="ECO:0000256" key="4">
    <source>
        <dbReference type="ARBA" id="ARBA00022481"/>
    </source>
</evidence>
<dbReference type="InterPro" id="IPR016940">
    <property type="entry name" value="ComGC"/>
</dbReference>
<comment type="function">
    <text evidence="10">Required for transformation and DNA binding.</text>
</comment>
<keyword evidence="6 10" id="KW-1133">Transmembrane helix</keyword>
<dbReference type="GO" id="GO:0009986">
    <property type="term" value="C:cell surface"/>
    <property type="evidence" value="ECO:0007669"/>
    <property type="project" value="UniProtKB-SubCell"/>
</dbReference>
<feature type="propeptide" id="PRO_5035516390" evidence="11">
    <location>
        <begin position="1"/>
        <end position="6"/>
    </location>
</feature>
<dbReference type="Pfam" id="PF07963">
    <property type="entry name" value="N_methyl"/>
    <property type="match status" value="1"/>
</dbReference>
<dbReference type="PIRSF" id="PIRSF029928">
    <property type="entry name" value="Late_competence_ComGC"/>
    <property type="match status" value="1"/>
</dbReference>
<keyword evidence="7 10" id="KW-0472">Membrane</keyword>
<dbReference type="PRINTS" id="PR00813">
    <property type="entry name" value="BCTERIALGSPG"/>
</dbReference>
<evidence type="ECO:0000256" key="6">
    <source>
        <dbReference type="ARBA" id="ARBA00022989"/>
    </source>
</evidence>
<evidence type="ECO:0000313" key="13">
    <source>
        <dbReference type="Proteomes" id="UP000030403"/>
    </source>
</evidence>
<dbReference type="GO" id="GO:0030420">
    <property type="term" value="P:establishment of competence for transformation"/>
    <property type="evidence" value="ECO:0007669"/>
    <property type="project" value="UniProtKB-UniRule"/>
</dbReference>
<dbReference type="GO" id="GO:0015628">
    <property type="term" value="P:protein secretion by the type II secretion system"/>
    <property type="evidence" value="ECO:0007669"/>
    <property type="project" value="InterPro"/>
</dbReference>
<evidence type="ECO:0000256" key="8">
    <source>
        <dbReference type="ARBA" id="ARBA00023287"/>
    </source>
</evidence>
<evidence type="ECO:0000256" key="7">
    <source>
        <dbReference type="ARBA" id="ARBA00023136"/>
    </source>
</evidence>
<dbReference type="PROSITE" id="PS00409">
    <property type="entry name" value="PROKAR_NTER_METHYL"/>
    <property type="match status" value="1"/>
</dbReference>
<evidence type="ECO:0000256" key="3">
    <source>
        <dbReference type="ARBA" id="ARBA00022475"/>
    </source>
</evidence>
<comment type="similarity">
    <text evidence="9 10">Belongs to the ComGC family.</text>
</comment>
<feature type="transmembrane region" description="Helical" evidence="10">
    <location>
        <begin position="12"/>
        <end position="31"/>
    </location>
</feature>
<evidence type="ECO:0000256" key="9">
    <source>
        <dbReference type="ARBA" id="ARBA00043982"/>
    </source>
</evidence>
<proteinExistence type="inferred from homology"/>
<dbReference type="Proteomes" id="UP000030403">
    <property type="component" value="Unassembled WGS sequence"/>
</dbReference>
<dbReference type="SUPFAM" id="SSF54523">
    <property type="entry name" value="Pili subunits"/>
    <property type="match status" value="1"/>
</dbReference>
<comment type="subcellular location">
    <subcellularLocation>
        <location evidence="1">Cell membrane</location>
        <topology evidence="1">Single-pass membrane protein</topology>
    </subcellularLocation>
    <subcellularLocation>
        <location evidence="2">Cell surface</location>
    </subcellularLocation>
</comment>
<keyword evidence="10" id="KW-0813">Transport</keyword>
<dbReference type="InterPro" id="IPR045584">
    <property type="entry name" value="Pilin-like"/>
</dbReference>
<evidence type="ECO:0000256" key="5">
    <source>
        <dbReference type="ARBA" id="ARBA00022692"/>
    </source>
</evidence>
<dbReference type="NCBIfam" id="TIGR02532">
    <property type="entry name" value="IV_pilin_GFxxxE"/>
    <property type="match status" value="1"/>
</dbReference>
<keyword evidence="5 10" id="KW-0812">Transmembrane</keyword>
<dbReference type="Gene3D" id="3.30.700.10">
    <property type="entry name" value="Glycoprotein, Type 4 Pilin"/>
    <property type="match status" value="1"/>
</dbReference>
<dbReference type="STRING" id="1385511.GCA_000425225_01725"/>
<dbReference type="GO" id="GO:0015627">
    <property type="term" value="C:type II protein secretion system complex"/>
    <property type="evidence" value="ECO:0007669"/>
    <property type="project" value="InterPro"/>
</dbReference>
<comment type="subunit">
    <text evidence="10">Homodimer.</text>
</comment>
<evidence type="ECO:0000256" key="10">
    <source>
        <dbReference type="PIRNR" id="PIRNR029928"/>
    </source>
</evidence>
<evidence type="ECO:0000313" key="12">
    <source>
        <dbReference type="EMBL" id="KGX85006.1"/>
    </source>
</evidence>
<evidence type="ECO:0000256" key="1">
    <source>
        <dbReference type="ARBA" id="ARBA00004162"/>
    </source>
</evidence>
<evidence type="ECO:0000256" key="11">
    <source>
        <dbReference type="PIRSR" id="PIRSR029928-50"/>
    </source>
</evidence>
<keyword evidence="3 10" id="KW-1003">Cell membrane</keyword>
<sequence length="102" mass="11103">MKNEKGFTLVEMLIVLMIISTLLLITIPNIASNNSLVQEKGCDALIKLAETQAQAYRIENGSLPTDLQTLVDDNFLEQSTCPGGDQLEILQDGTVQKVVVSP</sequence>
<evidence type="ECO:0000256" key="2">
    <source>
        <dbReference type="ARBA" id="ARBA00004241"/>
    </source>
</evidence>
<dbReference type="NCBIfam" id="NF040999">
    <property type="entry name" value="pilin_ComGC"/>
    <property type="match status" value="1"/>
</dbReference>
<feature type="modified residue" description="N-methylphenylalanine" evidence="11">
    <location>
        <position position="7"/>
    </location>
</feature>
<organism evidence="12 13">
    <name type="scientific">Pontibacillus marinus BH030004 = DSM 16465</name>
    <dbReference type="NCBI Taxonomy" id="1385511"/>
    <lineage>
        <taxon>Bacteria</taxon>
        <taxon>Bacillati</taxon>
        <taxon>Bacillota</taxon>
        <taxon>Bacilli</taxon>
        <taxon>Bacillales</taxon>
        <taxon>Bacillaceae</taxon>
        <taxon>Pontibacillus</taxon>
    </lineage>
</organism>
<accession>A0A0A5FW70</accession>
<protein>
    <recommendedName>
        <fullName evidence="10">ComG operon protein 3</fullName>
    </recommendedName>
</protein>
<gene>
    <name evidence="12" type="ORF">N783_15405</name>
</gene>
<dbReference type="InterPro" id="IPR012902">
    <property type="entry name" value="N_methyl_site"/>
</dbReference>
<dbReference type="RefSeq" id="WP_027448590.1">
    <property type="nucleotide sequence ID" value="NZ_AVPF01000045.1"/>
</dbReference>
<dbReference type="OrthoDB" id="1798043at2"/>
<feature type="chain" id="PRO_5035516389" description="ComG operon protein 3" evidence="11">
    <location>
        <begin position="7"/>
        <end position="102"/>
    </location>
</feature>
<dbReference type="GO" id="GO:0005886">
    <property type="term" value="C:plasma membrane"/>
    <property type="evidence" value="ECO:0007669"/>
    <property type="project" value="UniProtKB-SubCell"/>
</dbReference>
<dbReference type="InterPro" id="IPR000983">
    <property type="entry name" value="Bac_GSPG_pilin"/>
</dbReference>
<keyword evidence="8 10" id="KW-0178">Competence</keyword>
<dbReference type="eggNOG" id="COG4537">
    <property type="taxonomic scope" value="Bacteria"/>
</dbReference>
<reference evidence="12 13" key="1">
    <citation type="submission" date="2013-08" db="EMBL/GenBank/DDBJ databases">
        <authorList>
            <person name="Huang J."/>
            <person name="Wang G."/>
        </authorList>
    </citation>
    <scope>NUCLEOTIDE SEQUENCE [LARGE SCALE GENOMIC DNA]</scope>
    <source>
        <strain evidence="12 13">BH030004</strain>
    </source>
</reference>
<dbReference type="AlphaFoldDB" id="A0A0A5FW70"/>
<dbReference type="EMBL" id="AVPF01000045">
    <property type="protein sequence ID" value="KGX85006.1"/>
    <property type="molecule type" value="Genomic_DNA"/>
</dbReference>
<keyword evidence="13" id="KW-1185">Reference proteome</keyword>
<name>A0A0A5FW70_9BACI</name>